<evidence type="ECO:0000256" key="3">
    <source>
        <dbReference type="ARBA" id="ARBA00022729"/>
    </source>
</evidence>
<gene>
    <name evidence="5" type="ORF">THC_1797</name>
</gene>
<protein>
    <submittedName>
        <fullName evidence="5">ABC transporter substrate-binding protein</fullName>
    </submittedName>
</protein>
<dbReference type="NCBIfam" id="TIGR01256">
    <property type="entry name" value="modA"/>
    <property type="match status" value="1"/>
</dbReference>
<feature type="binding site" evidence="4">
    <location>
        <position position="63"/>
    </location>
    <ligand>
        <name>molybdate</name>
        <dbReference type="ChEBI" id="CHEBI:36264"/>
    </ligand>
</feature>
<dbReference type="Gene3D" id="3.40.190.10">
    <property type="entry name" value="Periplasmic binding protein-like II"/>
    <property type="match status" value="3"/>
</dbReference>
<reference evidence="6" key="2">
    <citation type="journal article" date="2016" name="Int. J. Syst. Evol. Microbiol.">
        <title>Caldimicrobium thiodismutans sp. nov., a sulfur-disproportionating bacterium isolated from a hot spring.</title>
        <authorList>
            <person name="Kojima H."/>
            <person name="Umezawa K."/>
            <person name="Fukui M."/>
        </authorList>
    </citation>
    <scope>NUCLEOTIDE SEQUENCE [LARGE SCALE GENOMIC DNA]</scope>
    <source>
        <strain evidence="6">TF1</strain>
    </source>
</reference>
<evidence type="ECO:0000313" key="5">
    <source>
        <dbReference type="EMBL" id="BAU24156.1"/>
    </source>
</evidence>
<reference evidence="5 6" key="1">
    <citation type="journal article" date="2016" name="Int. J. Syst. Evol. Microbiol.">
        <title>Caldimicrobium thiodismutans sp. nov., a sulfur-disproportionating bacterium isolated from a hot spring, and emended description of the genus Caldimicrobium.</title>
        <authorList>
            <person name="Kojima H."/>
            <person name="Umezawa K."/>
            <person name="Fukui M."/>
        </authorList>
    </citation>
    <scope>NUCLEOTIDE SEQUENCE [LARGE SCALE GENOMIC DNA]</scope>
    <source>
        <strain evidence="5 6">TF1</strain>
    </source>
</reference>
<dbReference type="InterPro" id="IPR005950">
    <property type="entry name" value="ModA"/>
</dbReference>
<accession>A0A0U5AJS4</accession>
<proteinExistence type="inferred from homology"/>
<dbReference type="RefSeq" id="WP_068516422.1">
    <property type="nucleotide sequence ID" value="NZ_AP014945.1"/>
</dbReference>
<dbReference type="OrthoDB" id="9786399at2"/>
<evidence type="ECO:0000256" key="4">
    <source>
        <dbReference type="PIRSR" id="PIRSR004846-1"/>
    </source>
</evidence>
<keyword evidence="2 4" id="KW-0479">Metal-binding</keyword>
<dbReference type="GO" id="GO:0030973">
    <property type="term" value="F:molybdate ion binding"/>
    <property type="evidence" value="ECO:0007669"/>
    <property type="project" value="TreeGrafter"/>
</dbReference>
<dbReference type="SUPFAM" id="SSF53850">
    <property type="entry name" value="Periplasmic binding protein-like II"/>
    <property type="match status" value="1"/>
</dbReference>
<dbReference type="STRING" id="1653476.THC_1797"/>
<keyword evidence="6" id="KW-1185">Reference proteome</keyword>
<evidence type="ECO:0000256" key="1">
    <source>
        <dbReference type="ARBA" id="ARBA00009175"/>
    </source>
</evidence>
<sequence length="285" mass="32303">MRGIGVFLLLFYLSLGVFKVNLGYSKERLLIYAGAASKPPTEEVAKAFEKKYGVKVDIIFGGSGYVLSQMLLSKQGDIYFPGSSDYMELAKKKGAVFPETEQKVVYLVPAINVQRGNPKKIKFLKDLTRPGIKVAIANPEGVCVGAYAVEIIEKNFTPEEKERFRKNLVNYTESCEKTATAISLKTVDAVIGWRVFEHWDPYRIETIPLKKEEIIRIGYIPIAISKFTKNRDLAQKFIDFVLSKEGKAIFRKYHYFMTPDEAFSWIGGKKPVGGEYIVPTEWIKK</sequence>
<dbReference type="PANTHER" id="PTHR30632:SF0">
    <property type="entry name" value="SULFATE-BINDING PROTEIN"/>
    <property type="match status" value="1"/>
</dbReference>
<dbReference type="PIRSF" id="PIRSF004846">
    <property type="entry name" value="ModA"/>
    <property type="match status" value="1"/>
</dbReference>
<keyword evidence="3" id="KW-0732">Signal</keyword>
<dbReference type="Proteomes" id="UP000068196">
    <property type="component" value="Chromosome"/>
</dbReference>
<dbReference type="KEGG" id="cthi:THC_1797"/>
<dbReference type="InterPro" id="IPR050682">
    <property type="entry name" value="ModA/WtpA"/>
</dbReference>
<organism evidence="5 6">
    <name type="scientific">Caldimicrobium thiodismutans</name>
    <dbReference type="NCBI Taxonomy" id="1653476"/>
    <lineage>
        <taxon>Bacteria</taxon>
        <taxon>Pseudomonadati</taxon>
        <taxon>Thermodesulfobacteriota</taxon>
        <taxon>Thermodesulfobacteria</taxon>
        <taxon>Thermodesulfobacteriales</taxon>
        <taxon>Thermodesulfobacteriaceae</taxon>
        <taxon>Caldimicrobium</taxon>
    </lineage>
</organism>
<dbReference type="AlphaFoldDB" id="A0A0U5AJS4"/>
<dbReference type="GO" id="GO:0015689">
    <property type="term" value="P:molybdate ion transport"/>
    <property type="evidence" value="ECO:0007669"/>
    <property type="project" value="InterPro"/>
</dbReference>
<comment type="similarity">
    <text evidence="1">Belongs to the bacterial solute-binding protein ModA family.</text>
</comment>
<evidence type="ECO:0000256" key="2">
    <source>
        <dbReference type="ARBA" id="ARBA00022723"/>
    </source>
</evidence>
<dbReference type="CDD" id="cd13517">
    <property type="entry name" value="PBP2_ModA3_like"/>
    <property type="match status" value="1"/>
</dbReference>
<dbReference type="PANTHER" id="PTHR30632">
    <property type="entry name" value="MOLYBDATE-BINDING PERIPLASMIC PROTEIN"/>
    <property type="match status" value="1"/>
</dbReference>
<dbReference type="GO" id="GO:0046872">
    <property type="term" value="F:metal ion binding"/>
    <property type="evidence" value="ECO:0007669"/>
    <property type="project" value="UniProtKB-KW"/>
</dbReference>
<keyword evidence="4" id="KW-0500">Molybdenum</keyword>
<evidence type="ECO:0000313" key="6">
    <source>
        <dbReference type="Proteomes" id="UP000068196"/>
    </source>
</evidence>
<dbReference type="EMBL" id="AP014945">
    <property type="protein sequence ID" value="BAU24156.1"/>
    <property type="molecule type" value="Genomic_DNA"/>
</dbReference>
<name>A0A0U5AJS4_9BACT</name>
<dbReference type="Pfam" id="PF13531">
    <property type="entry name" value="SBP_bac_11"/>
    <property type="match status" value="1"/>
</dbReference>